<sequence length="204" mass="22529">MNTHLVEKLKRAIGGRIFATVYEGGRLQLVCLGEQEEVRHRYNQLACLIGGTAMQTLQACFASSGHSRSAPPGSWFDHFNGNVAVGTPESLFELAAQGPSEGAEKIGFLAAHKYWPQGMEEHLSGAKAMVKGMGELGHVFYFFELRPMVQVGLSNDTSTVRRAQEAIKAAKRAGFAPYREDDLLKFMKTLMSARCLHFLHEVNL</sequence>
<organism evidence="1 2">
    <name type="scientific">Burkholderia ubonensis</name>
    <dbReference type="NCBI Taxonomy" id="101571"/>
    <lineage>
        <taxon>Bacteria</taxon>
        <taxon>Pseudomonadati</taxon>
        <taxon>Pseudomonadota</taxon>
        <taxon>Betaproteobacteria</taxon>
        <taxon>Burkholderiales</taxon>
        <taxon>Burkholderiaceae</taxon>
        <taxon>Burkholderia</taxon>
        <taxon>Burkholderia cepacia complex</taxon>
    </lineage>
</organism>
<dbReference type="Proteomes" id="UP000060630">
    <property type="component" value="Unassembled WGS sequence"/>
</dbReference>
<gene>
    <name evidence="1" type="ORF">WL29_21945</name>
</gene>
<evidence type="ECO:0000313" key="2">
    <source>
        <dbReference type="Proteomes" id="UP000060630"/>
    </source>
</evidence>
<name>A0A125DMD3_9BURK</name>
<accession>A0A125DMD3</accession>
<dbReference type="EMBL" id="LPHD01000049">
    <property type="protein sequence ID" value="KWA84031.1"/>
    <property type="molecule type" value="Genomic_DNA"/>
</dbReference>
<protein>
    <submittedName>
        <fullName evidence="1">Uncharacterized protein</fullName>
    </submittedName>
</protein>
<dbReference type="RefSeq" id="WP_060192429.1">
    <property type="nucleotide sequence ID" value="NZ_LPHD01000049.1"/>
</dbReference>
<reference evidence="1 2" key="1">
    <citation type="submission" date="2015-11" db="EMBL/GenBank/DDBJ databases">
        <title>Expanding the genomic diversity of Burkholderia species for the development of highly accurate diagnostics.</title>
        <authorList>
            <person name="Sahl J."/>
            <person name="Keim P."/>
            <person name="Wagner D."/>
        </authorList>
    </citation>
    <scope>NUCLEOTIDE SEQUENCE [LARGE SCALE GENOMIC DNA]</scope>
    <source>
        <strain evidence="1 2">MSMB2087WGS</strain>
    </source>
</reference>
<dbReference type="AlphaFoldDB" id="A0A125DMD3"/>
<proteinExistence type="predicted"/>
<comment type="caution">
    <text evidence="1">The sequence shown here is derived from an EMBL/GenBank/DDBJ whole genome shotgun (WGS) entry which is preliminary data.</text>
</comment>
<evidence type="ECO:0000313" key="1">
    <source>
        <dbReference type="EMBL" id="KWA84031.1"/>
    </source>
</evidence>